<evidence type="ECO:0000313" key="5">
    <source>
        <dbReference type="Proteomes" id="UP000054321"/>
    </source>
</evidence>
<feature type="region of interest" description="Disordered" evidence="2">
    <location>
        <begin position="283"/>
        <end position="314"/>
    </location>
</feature>
<keyword evidence="5" id="KW-1185">Reference proteome</keyword>
<accession>A0A0C3HJV4</accession>
<dbReference type="PROSITE" id="PS50048">
    <property type="entry name" value="ZN2_CY6_FUNGAL_2"/>
    <property type="match status" value="1"/>
</dbReference>
<dbReference type="InParanoid" id="A0A0C3HJV4"/>
<protein>
    <recommendedName>
        <fullName evidence="3">Zn(2)-C6 fungal-type domain-containing protein</fullName>
    </recommendedName>
</protein>
<proteinExistence type="predicted"/>
<dbReference type="PROSITE" id="PS00463">
    <property type="entry name" value="ZN2_CY6_FUNGAL_1"/>
    <property type="match status" value="1"/>
</dbReference>
<dbReference type="Proteomes" id="UP000054321">
    <property type="component" value="Unassembled WGS sequence"/>
</dbReference>
<feature type="domain" description="Zn(2)-C6 fungal-type" evidence="3">
    <location>
        <begin position="10"/>
        <end position="43"/>
    </location>
</feature>
<feature type="compositionally biased region" description="Low complexity" evidence="2">
    <location>
        <begin position="296"/>
        <end position="314"/>
    </location>
</feature>
<sequence>MSVHLAKRSACDRCREHKVRCPRGSQSSGPCTRCLRARASCVTSSARPLGRPRAVLGDSRNGEVIHFGSSPTPIRNNRQPSSTHHIESPLSQTPNVFSSPVGDDTASLFPGVYSSTSADDNVDSFSWLIDNAQPVLGLGDEGAFFETPPSSEDSVITPDASGICLDTPTFGQPYPSRPGDLVNSIDDNDWDLVSDTRNLGTRVRGYRFDNLSENNHANIWLARLNGIIAGQVAEINTYPVQPKDMQAVCIDGHQVNSSNSFSHILESTSNFLSFVQALRASSSSSQSSGRDCSIHASASRTSPSQQSSRSGLSTRMSPIDMSTVLMLLAGHLQLVQLYDAVFLRTYVTLQAVPYEQLIAYQSLPGMQLSGFPVVPGTLQIKIAFQVIGHYLREIERFIGLPPEYRLYGRQESYQGILSNFESPMLLRAVMEQVNYDPRGAGMYHITSLKNNLQKVEEILEAY</sequence>
<evidence type="ECO:0000313" key="4">
    <source>
        <dbReference type="EMBL" id="KIN08511.1"/>
    </source>
</evidence>
<dbReference type="AlphaFoldDB" id="A0A0C3HJV4"/>
<gene>
    <name evidence="4" type="ORF">OIDMADRAFT_23300</name>
</gene>
<feature type="region of interest" description="Disordered" evidence="2">
    <location>
        <begin position="62"/>
        <end position="101"/>
    </location>
</feature>
<dbReference type="STRING" id="913774.A0A0C3HJV4"/>
<organism evidence="4 5">
    <name type="scientific">Oidiodendron maius (strain Zn)</name>
    <dbReference type="NCBI Taxonomy" id="913774"/>
    <lineage>
        <taxon>Eukaryota</taxon>
        <taxon>Fungi</taxon>
        <taxon>Dikarya</taxon>
        <taxon>Ascomycota</taxon>
        <taxon>Pezizomycotina</taxon>
        <taxon>Leotiomycetes</taxon>
        <taxon>Leotiomycetes incertae sedis</taxon>
        <taxon>Myxotrichaceae</taxon>
        <taxon>Oidiodendron</taxon>
    </lineage>
</organism>
<dbReference type="SUPFAM" id="SSF57701">
    <property type="entry name" value="Zn2/Cys6 DNA-binding domain"/>
    <property type="match status" value="1"/>
</dbReference>
<dbReference type="GO" id="GO:0000981">
    <property type="term" value="F:DNA-binding transcription factor activity, RNA polymerase II-specific"/>
    <property type="evidence" value="ECO:0007669"/>
    <property type="project" value="InterPro"/>
</dbReference>
<dbReference type="Pfam" id="PF00172">
    <property type="entry name" value="Zn_clus"/>
    <property type="match status" value="1"/>
</dbReference>
<dbReference type="GO" id="GO:0008270">
    <property type="term" value="F:zinc ion binding"/>
    <property type="evidence" value="ECO:0007669"/>
    <property type="project" value="InterPro"/>
</dbReference>
<dbReference type="Gene3D" id="4.10.240.10">
    <property type="entry name" value="Zn(2)-C6 fungal-type DNA-binding domain"/>
    <property type="match status" value="1"/>
</dbReference>
<name>A0A0C3HJV4_OIDMZ</name>
<dbReference type="InterPro" id="IPR036864">
    <property type="entry name" value="Zn2-C6_fun-type_DNA-bd_sf"/>
</dbReference>
<keyword evidence="1" id="KW-0539">Nucleus</keyword>
<dbReference type="CDD" id="cd00067">
    <property type="entry name" value="GAL4"/>
    <property type="match status" value="1"/>
</dbReference>
<reference evidence="5" key="2">
    <citation type="submission" date="2015-01" db="EMBL/GenBank/DDBJ databases">
        <title>Evolutionary Origins and Diversification of the Mycorrhizal Mutualists.</title>
        <authorList>
            <consortium name="DOE Joint Genome Institute"/>
            <consortium name="Mycorrhizal Genomics Consortium"/>
            <person name="Kohler A."/>
            <person name="Kuo A."/>
            <person name="Nagy L.G."/>
            <person name="Floudas D."/>
            <person name="Copeland A."/>
            <person name="Barry K.W."/>
            <person name="Cichocki N."/>
            <person name="Veneault-Fourrey C."/>
            <person name="LaButti K."/>
            <person name="Lindquist E.A."/>
            <person name="Lipzen A."/>
            <person name="Lundell T."/>
            <person name="Morin E."/>
            <person name="Murat C."/>
            <person name="Riley R."/>
            <person name="Ohm R."/>
            <person name="Sun H."/>
            <person name="Tunlid A."/>
            <person name="Henrissat B."/>
            <person name="Grigoriev I.V."/>
            <person name="Hibbett D.S."/>
            <person name="Martin F."/>
        </authorList>
    </citation>
    <scope>NUCLEOTIDE SEQUENCE [LARGE SCALE GENOMIC DNA]</scope>
    <source>
        <strain evidence="5">Zn</strain>
    </source>
</reference>
<dbReference type="InterPro" id="IPR001138">
    <property type="entry name" value="Zn2Cys6_DnaBD"/>
</dbReference>
<evidence type="ECO:0000256" key="1">
    <source>
        <dbReference type="ARBA" id="ARBA00023242"/>
    </source>
</evidence>
<dbReference type="OrthoDB" id="4222821at2759"/>
<evidence type="ECO:0000256" key="2">
    <source>
        <dbReference type="SAM" id="MobiDB-lite"/>
    </source>
</evidence>
<feature type="compositionally biased region" description="Polar residues" evidence="2">
    <location>
        <begin position="69"/>
        <end position="98"/>
    </location>
</feature>
<evidence type="ECO:0000259" key="3">
    <source>
        <dbReference type="PROSITE" id="PS50048"/>
    </source>
</evidence>
<dbReference type="EMBL" id="KN832870">
    <property type="protein sequence ID" value="KIN08511.1"/>
    <property type="molecule type" value="Genomic_DNA"/>
</dbReference>
<dbReference type="HOGENOM" id="CLU_041815_1_0_1"/>
<reference evidence="4 5" key="1">
    <citation type="submission" date="2014-04" db="EMBL/GenBank/DDBJ databases">
        <authorList>
            <consortium name="DOE Joint Genome Institute"/>
            <person name="Kuo A."/>
            <person name="Martino E."/>
            <person name="Perotto S."/>
            <person name="Kohler A."/>
            <person name="Nagy L.G."/>
            <person name="Floudas D."/>
            <person name="Copeland A."/>
            <person name="Barry K.W."/>
            <person name="Cichocki N."/>
            <person name="Veneault-Fourrey C."/>
            <person name="LaButti K."/>
            <person name="Lindquist E.A."/>
            <person name="Lipzen A."/>
            <person name="Lundell T."/>
            <person name="Morin E."/>
            <person name="Murat C."/>
            <person name="Sun H."/>
            <person name="Tunlid A."/>
            <person name="Henrissat B."/>
            <person name="Grigoriev I.V."/>
            <person name="Hibbett D.S."/>
            <person name="Martin F."/>
            <person name="Nordberg H.P."/>
            <person name="Cantor M.N."/>
            <person name="Hua S.X."/>
        </authorList>
    </citation>
    <scope>NUCLEOTIDE SEQUENCE [LARGE SCALE GENOMIC DNA]</scope>
    <source>
        <strain evidence="4 5">Zn</strain>
    </source>
</reference>